<keyword evidence="4 18" id="KW-0732">Signal</keyword>
<dbReference type="PANTHER" id="PTHR31297">
    <property type="entry name" value="GLUCAN ENDO-1,6-BETA-GLUCOSIDASE B"/>
    <property type="match status" value="1"/>
</dbReference>
<comment type="function">
    <text evidence="12">Beta-glucanases participate in the metabolism of beta-glucan, the main structural component of the cell wall. Acts on lutean, pustulan and 1,6-oligo-beta-D-glucosides.</text>
</comment>
<evidence type="ECO:0000256" key="14">
    <source>
        <dbReference type="ARBA" id="ARBA00041472"/>
    </source>
</evidence>
<evidence type="ECO:0000256" key="4">
    <source>
        <dbReference type="ARBA" id="ARBA00022729"/>
    </source>
</evidence>
<organism evidence="20 21">
    <name type="scientific">Phialocephala subalpina</name>
    <dbReference type="NCBI Taxonomy" id="576137"/>
    <lineage>
        <taxon>Eukaryota</taxon>
        <taxon>Fungi</taxon>
        <taxon>Dikarya</taxon>
        <taxon>Ascomycota</taxon>
        <taxon>Pezizomycotina</taxon>
        <taxon>Leotiomycetes</taxon>
        <taxon>Helotiales</taxon>
        <taxon>Mollisiaceae</taxon>
        <taxon>Phialocephala</taxon>
        <taxon>Phialocephala fortinii species complex</taxon>
    </lineage>
</organism>
<evidence type="ECO:0000256" key="6">
    <source>
        <dbReference type="ARBA" id="ARBA00023180"/>
    </source>
</evidence>
<keyword evidence="5 17" id="KW-0378">Hydrolase</keyword>
<dbReference type="OrthoDB" id="1887033at2759"/>
<evidence type="ECO:0000256" key="17">
    <source>
        <dbReference type="RuleBase" id="RU361153"/>
    </source>
</evidence>
<dbReference type="Gene3D" id="3.20.20.80">
    <property type="entry name" value="Glycosidases"/>
    <property type="match status" value="1"/>
</dbReference>
<dbReference type="EMBL" id="FJOG01000051">
    <property type="protein sequence ID" value="CZR68114.1"/>
    <property type="molecule type" value="Genomic_DNA"/>
</dbReference>
<keyword evidence="10" id="KW-0624">Polysaccharide degradation</keyword>
<comment type="similarity">
    <text evidence="2 17">Belongs to the glycosyl hydrolase 5 (cellulase A) family.</text>
</comment>
<keyword evidence="21" id="KW-1185">Reference proteome</keyword>
<dbReference type="STRING" id="576137.A0A1L7XSU8"/>
<evidence type="ECO:0000256" key="10">
    <source>
        <dbReference type="ARBA" id="ARBA00023326"/>
    </source>
</evidence>
<evidence type="ECO:0000313" key="21">
    <source>
        <dbReference type="Proteomes" id="UP000184330"/>
    </source>
</evidence>
<accession>A0A1L7XSU8</accession>
<keyword evidence="8 17" id="KW-0326">Glycosidase</keyword>
<sequence length="419" mass="46152">MHFIPLLAALLAAGPARAWWPGEDKEIYAADGSNLFNNTAIATDSTSKRWLPASGKVRGVNLGSLFVFEPWLAETAWSNMGCAGQASEFDCVSHLGQSQANSVFQAHWGSWITQSDISEMQSYGLNTIRIPVGYWMKEDLVYSDSEYFPQGGLAYLEKVCGWASDAGFYIIIDLHGAPGAQVAQNADTGQNAGSPGFYVDYQYARAETFLSWLTNLIHTTSAFRNVGMIGIVNEPLQNADTVATMRTSYYPAAYSAIRSAESALGVSSSNYLHVQPMNGNWGSGDPKQSLTNQYFMAYDDHRYLKWSGITTSMSSYLHDSCTNNRASDGDTPVIVGEFSLSVPDDVQWTSAWDPSTQQSFYKQWFAAQVLTYEKDTNGWIFWTWKSQLGDYRWSYQDAVAAGVIPTNPANVDANACSGQ</sequence>
<dbReference type="EC" id="3.2.1.75" evidence="13"/>
<evidence type="ECO:0000256" key="8">
    <source>
        <dbReference type="ARBA" id="ARBA00023295"/>
    </source>
</evidence>
<dbReference type="InterPro" id="IPR001547">
    <property type="entry name" value="Glyco_hydro_5"/>
</dbReference>
<comment type="subcellular location">
    <subcellularLocation>
        <location evidence="1">Secreted</location>
    </subcellularLocation>
</comment>
<dbReference type="Pfam" id="PF00150">
    <property type="entry name" value="Cellulase"/>
    <property type="match status" value="1"/>
</dbReference>
<keyword evidence="9" id="KW-0961">Cell wall biogenesis/degradation</keyword>
<dbReference type="InterPro" id="IPR050386">
    <property type="entry name" value="Glycosyl_hydrolase_5"/>
</dbReference>
<feature type="chain" id="PRO_5012114847" description="glucan endo-1,6-beta-glucosidase" evidence="18">
    <location>
        <begin position="19"/>
        <end position="419"/>
    </location>
</feature>
<evidence type="ECO:0000259" key="19">
    <source>
        <dbReference type="Pfam" id="PF00150"/>
    </source>
</evidence>
<evidence type="ECO:0000256" key="3">
    <source>
        <dbReference type="ARBA" id="ARBA00022525"/>
    </source>
</evidence>
<evidence type="ECO:0000256" key="9">
    <source>
        <dbReference type="ARBA" id="ARBA00023316"/>
    </source>
</evidence>
<dbReference type="AlphaFoldDB" id="A0A1L7XSU8"/>
<comment type="catalytic activity">
    <reaction evidence="11">
        <text>Random hydrolysis of (1-&gt;6)-linkages in (1-&gt;6)-beta-D-glucans.</text>
        <dbReference type="EC" id="3.2.1.75"/>
    </reaction>
</comment>
<evidence type="ECO:0000256" key="16">
    <source>
        <dbReference type="ARBA" id="ARBA00043257"/>
    </source>
</evidence>
<evidence type="ECO:0000256" key="13">
    <source>
        <dbReference type="ARBA" id="ARBA00038935"/>
    </source>
</evidence>
<evidence type="ECO:0000256" key="12">
    <source>
        <dbReference type="ARBA" id="ARBA00037628"/>
    </source>
</evidence>
<dbReference type="GO" id="GO:0004338">
    <property type="term" value="F:glucan exo-1,3-beta-glucosidase activity"/>
    <property type="evidence" value="ECO:0007669"/>
    <property type="project" value="TreeGrafter"/>
</dbReference>
<dbReference type="Proteomes" id="UP000184330">
    <property type="component" value="Unassembled WGS sequence"/>
</dbReference>
<dbReference type="GO" id="GO:0009986">
    <property type="term" value="C:cell surface"/>
    <property type="evidence" value="ECO:0007669"/>
    <property type="project" value="TreeGrafter"/>
</dbReference>
<evidence type="ECO:0000256" key="15">
    <source>
        <dbReference type="ARBA" id="ARBA00042025"/>
    </source>
</evidence>
<dbReference type="GO" id="GO:0071555">
    <property type="term" value="P:cell wall organization"/>
    <property type="evidence" value="ECO:0007669"/>
    <property type="project" value="UniProtKB-KW"/>
</dbReference>
<reference evidence="20 21" key="1">
    <citation type="submission" date="2016-03" db="EMBL/GenBank/DDBJ databases">
        <authorList>
            <person name="Ploux O."/>
        </authorList>
    </citation>
    <scope>NUCLEOTIDE SEQUENCE [LARGE SCALE GENOMIC DNA]</scope>
    <source>
        <strain evidence="20 21">UAMH 11012</strain>
    </source>
</reference>
<proteinExistence type="inferred from homology"/>
<keyword evidence="3" id="KW-0964">Secreted</keyword>
<feature type="signal peptide" evidence="18">
    <location>
        <begin position="1"/>
        <end position="18"/>
    </location>
</feature>
<keyword evidence="7" id="KW-0119">Carbohydrate metabolism</keyword>
<evidence type="ECO:0000313" key="20">
    <source>
        <dbReference type="EMBL" id="CZR68114.1"/>
    </source>
</evidence>
<name>A0A1L7XSU8_9HELO</name>
<dbReference type="GO" id="GO:0046557">
    <property type="term" value="F:glucan endo-1,6-beta-glucosidase activity"/>
    <property type="evidence" value="ECO:0007669"/>
    <property type="project" value="UniProtKB-EC"/>
</dbReference>
<evidence type="ECO:0000256" key="7">
    <source>
        <dbReference type="ARBA" id="ARBA00023277"/>
    </source>
</evidence>
<protein>
    <recommendedName>
        <fullName evidence="13">glucan endo-1,6-beta-glucosidase</fullName>
        <ecNumber evidence="13">3.2.1.75</ecNumber>
    </recommendedName>
    <alternativeName>
        <fullName evidence="15">Beta-1,6-glucanase B</fullName>
    </alternativeName>
    <alternativeName>
        <fullName evidence="14">Endo-1,6-beta-D-glucanase B</fullName>
    </alternativeName>
    <alternativeName>
        <fullName evidence="16">Endo-1,6-beta-glucanase B</fullName>
    </alternativeName>
</protein>
<keyword evidence="6" id="KW-0325">Glycoprotein</keyword>
<evidence type="ECO:0000256" key="11">
    <source>
        <dbReference type="ARBA" id="ARBA00036633"/>
    </source>
</evidence>
<dbReference type="GO" id="GO:0005576">
    <property type="term" value="C:extracellular region"/>
    <property type="evidence" value="ECO:0007669"/>
    <property type="project" value="UniProtKB-SubCell"/>
</dbReference>
<feature type="domain" description="Glycoside hydrolase family 5" evidence="19">
    <location>
        <begin position="104"/>
        <end position="386"/>
    </location>
</feature>
<evidence type="ECO:0000256" key="18">
    <source>
        <dbReference type="SAM" id="SignalP"/>
    </source>
</evidence>
<dbReference type="InterPro" id="IPR017853">
    <property type="entry name" value="GH"/>
</dbReference>
<evidence type="ECO:0000256" key="2">
    <source>
        <dbReference type="ARBA" id="ARBA00005641"/>
    </source>
</evidence>
<dbReference type="PANTHER" id="PTHR31297:SF39">
    <property type="entry name" value="GLUCAN ENDO-1,6-BETA-GLUCOSIDASE B"/>
    <property type="match status" value="1"/>
</dbReference>
<evidence type="ECO:0000256" key="5">
    <source>
        <dbReference type="ARBA" id="ARBA00022801"/>
    </source>
</evidence>
<dbReference type="SUPFAM" id="SSF51445">
    <property type="entry name" value="(Trans)glycosidases"/>
    <property type="match status" value="1"/>
</dbReference>
<evidence type="ECO:0000256" key="1">
    <source>
        <dbReference type="ARBA" id="ARBA00004613"/>
    </source>
</evidence>
<dbReference type="FunFam" id="3.20.20.80:FF:000269">
    <property type="entry name" value="Probable glucan endo-1,6-beta-glucosidase B"/>
    <property type="match status" value="1"/>
</dbReference>
<gene>
    <name evidence="20" type="ORF">PAC_18013</name>
</gene>
<dbReference type="GO" id="GO:0009251">
    <property type="term" value="P:glucan catabolic process"/>
    <property type="evidence" value="ECO:0007669"/>
    <property type="project" value="TreeGrafter"/>
</dbReference>